<proteinExistence type="predicted"/>
<keyword evidence="1" id="KW-0732">Signal</keyword>
<accession>A0A7Y9WR07</accession>
<comment type="caution">
    <text evidence="2">The sequence shown here is derived from an EMBL/GenBank/DDBJ whole genome shotgun (WGS) entry which is preliminary data.</text>
</comment>
<feature type="chain" id="PRO_5030948019" description="Lysozyme inhibitor LprI N-terminal domain-containing protein" evidence="1">
    <location>
        <begin position="20"/>
        <end position="133"/>
    </location>
</feature>
<gene>
    <name evidence="2" type="ORF">GGD40_005141</name>
</gene>
<evidence type="ECO:0008006" key="4">
    <source>
        <dbReference type="Google" id="ProtNLM"/>
    </source>
</evidence>
<feature type="signal peptide" evidence="1">
    <location>
        <begin position="1"/>
        <end position="19"/>
    </location>
</feature>
<name>A0A7Y9WR07_9BURK</name>
<sequence length="133" mass="14558">MKSLILAVLLISISSVCFGQVPKKPNIPEEFSNCLKRTEHDRLSCQSGCGMILQQCYDEANDALTAKTDALVKKQRSVSCAALVKKYADSSARLDDGVADDASSQPGWLGADLKMKLLQQRYETTKLIDGECK</sequence>
<organism evidence="2 3">
    <name type="scientific">Paraburkholderia bryophila</name>
    <dbReference type="NCBI Taxonomy" id="420952"/>
    <lineage>
        <taxon>Bacteria</taxon>
        <taxon>Pseudomonadati</taxon>
        <taxon>Pseudomonadota</taxon>
        <taxon>Betaproteobacteria</taxon>
        <taxon>Burkholderiales</taxon>
        <taxon>Burkholderiaceae</taxon>
        <taxon>Paraburkholderia</taxon>
    </lineage>
</organism>
<protein>
    <recommendedName>
        <fullName evidence="4">Lysozyme inhibitor LprI N-terminal domain-containing protein</fullName>
    </recommendedName>
</protein>
<reference evidence="2 3" key="1">
    <citation type="submission" date="2020-07" db="EMBL/GenBank/DDBJ databases">
        <title>Exploring microbial biodiversity for novel pathways involved in the catabolism of aromatic compounds derived from lignin.</title>
        <authorList>
            <person name="Elkins J."/>
        </authorList>
    </citation>
    <scope>NUCLEOTIDE SEQUENCE [LARGE SCALE GENOMIC DNA]</scope>
    <source>
        <strain evidence="2 3">H2C3C</strain>
    </source>
</reference>
<evidence type="ECO:0000313" key="3">
    <source>
        <dbReference type="Proteomes" id="UP000540929"/>
    </source>
</evidence>
<evidence type="ECO:0000256" key="1">
    <source>
        <dbReference type="SAM" id="SignalP"/>
    </source>
</evidence>
<dbReference type="Proteomes" id="UP000540929">
    <property type="component" value="Unassembled WGS sequence"/>
</dbReference>
<evidence type="ECO:0000313" key="2">
    <source>
        <dbReference type="EMBL" id="NYH25570.1"/>
    </source>
</evidence>
<dbReference type="EMBL" id="JACCAS010000002">
    <property type="protein sequence ID" value="NYH25570.1"/>
    <property type="molecule type" value="Genomic_DNA"/>
</dbReference>
<dbReference type="AlphaFoldDB" id="A0A7Y9WR07"/>
<keyword evidence="3" id="KW-1185">Reference proteome</keyword>
<dbReference type="RefSeq" id="WP_179745470.1">
    <property type="nucleotide sequence ID" value="NZ_JACCAS010000002.1"/>
</dbReference>